<evidence type="ECO:0000256" key="1">
    <source>
        <dbReference type="ARBA" id="ARBA00004418"/>
    </source>
</evidence>
<comment type="pathway">
    <text evidence="2">Glycan biosynthesis; alginate biosynthesis.</text>
</comment>
<keyword evidence="5" id="KW-0574">Periplasm</keyword>
<comment type="caution">
    <text evidence="8">The sequence shown here is derived from an EMBL/GenBank/DDBJ whole genome shotgun (WGS) entry which is preliminary data.</text>
</comment>
<dbReference type="Pfam" id="PF16822">
    <property type="entry name" value="ALGX"/>
    <property type="match status" value="1"/>
</dbReference>
<evidence type="ECO:0000256" key="2">
    <source>
        <dbReference type="ARBA" id="ARBA00005182"/>
    </source>
</evidence>
<evidence type="ECO:0000256" key="6">
    <source>
        <dbReference type="ARBA" id="ARBA00022841"/>
    </source>
</evidence>
<feature type="domain" description="AlgX/AlgJ SGNH hydrolase-like" evidence="7">
    <location>
        <begin position="241"/>
        <end position="340"/>
    </location>
</feature>
<name>A0ABP7G2A8_9FLAO</name>
<keyword evidence="3" id="KW-0808">Transferase</keyword>
<evidence type="ECO:0000256" key="3">
    <source>
        <dbReference type="ARBA" id="ARBA00022679"/>
    </source>
</evidence>
<keyword evidence="6" id="KW-0016">Alginate biosynthesis</keyword>
<dbReference type="EMBL" id="BAABDT010000007">
    <property type="protein sequence ID" value="GAA3752941.1"/>
    <property type="molecule type" value="Genomic_DNA"/>
</dbReference>
<protein>
    <recommendedName>
        <fullName evidence="7">AlgX/AlgJ SGNH hydrolase-like domain-containing protein</fullName>
    </recommendedName>
</protein>
<dbReference type="InterPro" id="IPR031811">
    <property type="entry name" value="ALGX/ALGJ_SGNH-like"/>
</dbReference>
<evidence type="ECO:0000313" key="8">
    <source>
        <dbReference type="EMBL" id="GAA3752941.1"/>
    </source>
</evidence>
<dbReference type="RefSeq" id="WP_345160404.1">
    <property type="nucleotide sequence ID" value="NZ_BAABDT010000007.1"/>
</dbReference>
<dbReference type="Proteomes" id="UP001501367">
    <property type="component" value="Unassembled WGS sequence"/>
</dbReference>
<evidence type="ECO:0000256" key="5">
    <source>
        <dbReference type="ARBA" id="ARBA00022764"/>
    </source>
</evidence>
<keyword evidence="4" id="KW-0732">Signal</keyword>
<organism evidence="8 9">
    <name type="scientific">Flavobacterium ginsengisoli</name>
    <dbReference type="NCBI Taxonomy" id="871694"/>
    <lineage>
        <taxon>Bacteria</taxon>
        <taxon>Pseudomonadati</taxon>
        <taxon>Bacteroidota</taxon>
        <taxon>Flavobacteriia</taxon>
        <taxon>Flavobacteriales</taxon>
        <taxon>Flavobacteriaceae</taxon>
        <taxon>Flavobacterium</taxon>
    </lineage>
</organism>
<keyword evidence="9" id="KW-1185">Reference proteome</keyword>
<gene>
    <name evidence="8" type="ORF">GCM10022422_43230</name>
</gene>
<evidence type="ECO:0000313" key="9">
    <source>
        <dbReference type="Proteomes" id="UP001501367"/>
    </source>
</evidence>
<evidence type="ECO:0000256" key="4">
    <source>
        <dbReference type="ARBA" id="ARBA00022729"/>
    </source>
</evidence>
<comment type="subcellular location">
    <subcellularLocation>
        <location evidence="1">Periplasm</location>
    </subcellularLocation>
</comment>
<sequence>MRKIILKTVLFVSPFIILHLITATFYFSSLAAPDLLRVGYFPFFKEYRSVFQKEFERKSYFNEISKAKNKKAKILIMGDSFSGQGNYGYKNYLAEKHSVLHLDTSFKGNRLQILYEFLNSDFFEEYEVEYVVLENVERKFVYNSKKIDVSKTRKRFEFNKTENNHKALIKKEKGGFFSRETISFPFSMFRFYLDENYLSKNVYNVTLKTNKLFSNNSSKLLFSEEDMLGVQLNNNLEGVIKLNNVLNDLSKKLREKKVKLIVLPAPDKYDLYYDYILDKTNFPKPLFFQYLGFLKKDYIYIDSKRKLLDQLEVKKDMYFYDDTHWSPVASKIIANEIDKVVN</sequence>
<evidence type="ECO:0000259" key="7">
    <source>
        <dbReference type="Pfam" id="PF16822"/>
    </source>
</evidence>
<proteinExistence type="predicted"/>
<accession>A0ABP7G2A8</accession>
<reference evidence="9" key="1">
    <citation type="journal article" date="2019" name="Int. J. Syst. Evol. Microbiol.">
        <title>The Global Catalogue of Microorganisms (GCM) 10K type strain sequencing project: providing services to taxonomists for standard genome sequencing and annotation.</title>
        <authorList>
            <consortium name="The Broad Institute Genomics Platform"/>
            <consortium name="The Broad Institute Genome Sequencing Center for Infectious Disease"/>
            <person name="Wu L."/>
            <person name="Ma J."/>
        </authorList>
    </citation>
    <scope>NUCLEOTIDE SEQUENCE [LARGE SCALE GENOMIC DNA]</scope>
    <source>
        <strain evidence="9">JCM 17336</strain>
    </source>
</reference>